<keyword evidence="2" id="KW-1185">Reference proteome</keyword>
<sequence>MQQRTVAKHVVCCRQKTAASSASGGGGGLGKLQGKSAGGRLAHRQQNKNLGRSPLAVSSHVIPCRPLPKPGVGVDPTFNSTWVQGVYIEAECCMYINYGRR</sequence>
<evidence type="ECO:0000313" key="1">
    <source>
        <dbReference type="EMBL" id="KAH6932039.1"/>
    </source>
</evidence>
<dbReference type="Proteomes" id="UP000821845">
    <property type="component" value="Chromosome 4"/>
</dbReference>
<dbReference type="EMBL" id="CM023484">
    <property type="protein sequence ID" value="KAH6932039.1"/>
    <property type="molecule type" value="Genomic_DNA"/>
</dbReference>
<name>A0ACB7SDR3_HYAAI</name>
<accession>A0ACB7SDR3</accession>
<organism evidence="1 2">
    <name type="scientific">Hyalomma asiaticum</name>
    <name type="common">Tick</name>
    <dbReference type="NCBI Taxonomy" id="266040"/>
    <lineage>
        <taxon>Eukaryota</taxon>
        <taxon>Metazoa</taxon>
        <taxon>Ecdysozoa</taxon>
        <taxon>Arthropoda</taxon>
        <taxon>Chelicerata</taxon>
        <taxon>Arachnida</taxon>
        <taxon>Acari</taxon>
        <taxon>Parasitiformes</taxon>
        <taxon>Ixodida</taxon>
        <taxon>Ixodoidea</taxon>
        <taxon>Ixodidae</taxon>
        <taxon>Hyalomminae</taxon>
        <taxon>Hyalomma</taxon>
    </lineage>
</organism>
<reference evidence="1" key="1">
    <citation type="submission" date="2020-05" db="EMBL/GenBank/DDBJ databases">
        <title>Large-scale comparative analyses of tick genomes elucidate their genetic diversity and vector capacities.</title>
        <authorList>
            <person name="Jia N."/>
            <person name="Wang J."/>
            <person name="Shi W."/>
            <person name="Du L."/>
            <person name="Sun Y."/>
            <person name="Zhan W."/>
            <person name="Jiang J."/>
            <person name="Wang Q."/>
            <person name="Zhang B."/>
            <person name="Ji P."/>
            <person name="Sakyi L.B."/>
            <person name="Cui X."/>
            <person name="Yuan T."/>
            <person name="Jiang B."/>
            <person name="Yang W."/>
            <person name="Lam T.T.-Y."/>
            <person name="Chang Q."/>
            <person name="Ding S."/>
            <person name="Wang X."/>
            <person name="Zhu J."/>
            <person name="Ruan X."/>
            <person name="Zhao L."/>
            <person name="Wei J."/>
            <person name="Que T."/>
            <person name="Du C."/>
            <person name="Cheng J."/>
            <person name="Dai P."/>
            <person name="Han X."/>
            <person name="Huang E."/>
            <person name="Gao Y."/>
            <person name="Liu J."/>
            <person name="Shao H."/>
            <person name="Ye R."/>
            <person name="Li L."/>
            <person name="Wei W."/>
            <person name="Wang X."/>
            <person name="Wang C."/>
            <person name="Yang T."/>
            <person name="Huo Q."/>
            <person name="Li W."/>
            <person name="Guo W."/>
            <person name="Chen H."/>
            <person name="Zhou L."/>
            <person name="Ni X."/>
            <person name="Tian J."/>
            <person name="Zhou Y."/>
            <person name="Sheng Y."/>
            <person name="Liu T."/>
            <person name="Pan Y."/>
            <person name="Xia L."/>
            <person name="Li J."/>
            <person name="Zhao F."/>
            <person name="Cao W."/>
        </authorList>
    </citation>
    <scope>NUCLEOTIDE SEQUENCE</scope>
    <source>
        <strain evidence="1">Hyas-2018</strain>
    </source>
</reference>
<gene>
    <name evidence="1" type="ORF">HPB50_002591</name>
</gene>
<proteinExistence type="predicted"/>
<protein>
    <submittedName>
        <fullName evidence="1">Uncharacterized protein</fullName>
    </submittedName>
</protein>
<evidence type="ECO:0000313" key="2">
    <source>
        <dbReference type="Proteomes" id="UP000821845"/>
    </source>
</evidence>
<comment type="caution">
    <text evidence="1">The sequence shown here is derived from an EMBL/GenBank/DDBJ whole genome shotgun (WGS) entry which is preliminary data.</text>
</comment>